<accession>A0AAU9WXM8</accession>
<dbReference type="CDD" id="cd19051">
    <property type="entry name" value="LGIC_TM_cation"/>
    <property type="match status" value="1"/>
</dbReference>
<keyword evidence="10" id="KW-0675">Receptor</keyword>
<keyword evidence="11" id="KW-0325">Glycoprotein</keyword>
<proteinExistence type="inferred from homology"/>
<gene>
    <name evidence="19" type="ORF">PMEA_00013635</name>
</gene>
<dbReference type="Gene3D" id="1.20.58.390">
    <property type="entry name" value="Neurotransmitter-gated ion-channel transmembrane domain"/>
    <property type="match status" value="2"/>
</dbReference>
<feature type="transmembrane region" description="Helical" evidence="15">
    <location>
        <begin position="268"/>
        <end position="288"/>
    </location>
</feature>
<evidence type="ECO:0000256" key="11">
    <source>
        <dbReference type="ARBA" id="ARBA00023180"/>
    </source>
</evidence>
<keyword evidence="8 15" id="KW-0472">Membrane</keyword>
<keyword evidence="5 15" id="KW-1133">Transmembrane helix</keyword>
<keyword evidence="3" id="KW-1003">Cell membrane</keyword>
<dbReference type="InterPro" id="IPR002394">
    <property type="entry name" value="Nicotinic_acetylcholine_rcpt"/>
</dbReference>
<feature type="domain" description="Neurotransmitter-gated ion-channel transmembrane" evidence="18">
    <location>
        <begin position="272"/>
        <end position="361"/>
    </location>
</feature>
<comment type="similarity">
    <text evidence="1">Belongs to the ligand-gated ion channel (TC 1.A.9) family. Acetylcholine receptor (TC 1.A.9.1) subfamily.</text>
</comment>
<dbReference type="PRINTS" id="PR00252">
    <property type="entry name" value="NRIONCHANNEL"/>
</dbReference>
<comment type="caution">
    <text evidence="19">The sequence shown here is derived from an EMBL/GenBank/DDBJ whole genome shotgun (WGS) entry which is preliminary data.</text>
</comment>
<evidence type="ECO:0000256" key="3">
    <source>
        <dbReference type="ARBA" id="ARBA00022475"/>
    </source>
</evidence>
<dbReference type="GO" id="GO:0022848">
    <property type="term" value="F:acetylcholine-gated monoatomic cation-selective channel activity"/>
    <property type="evidence" value="ECO:0007669"/>
    <property type="project" value="InterPro"/>
</dbReference>
<evidence type="ECO:0000313" key="20">
    <source>
        <dbReference type="Proteomes" id="UP001159428"/>
    </source>
</evidence>
<keyword evidence="4 15" id="KW-0812">Transmembrane</keyword>
<dbReference type="EMBL" id="CALNXJ010000024">
    <property type="protein sequence ID" value="CAH3129690.1"/>
    <property type="molecule type" value="Genomic_DNA"/>
</dbReference>
<comment type="subcellular location">
    <subcellularLocation>
        <location evidence="14">Synaptic cell membrane</location>
        <topology evidence="14">Multi-pass membrane protein</topology>
    </subcellularLocation>
</comment>
<evidence type="ECO:0000256" key="4">
    <source>
        <dbReference type="ARBA" id="ARBA00022692"/>
    </source>
</evidence>
<evidence type="ECO:0000256" key="2">
    <source>
        <dbReference type="ARBA" id="ARBA00022448"/>
    </source>
</evidence>
<dbReference type="SUPFAM" id="SSF90112">
    <property type="entry name" value="Neurotransmitter-gated ion-channel transmembrane pore"/>
    <property type="match status" value="1"/>
</dbReference>
<dbReference type="InterPro" id="IPR006202">
    <property type="entry name" value="Neur_chan_lig-bd"/>
</dbReference>
<feature type="domain" description="Neurotransmitter-gated ion-channel ligand-binding" evidence="17">
    <location>
        <begin position="52"/>
        <end position="264"/>
    </location>
</feature>
<dbReference type="AlphaFoldDB" id="A0AAU9WXM8"/>
<feature type="domain" description="Neurotransmitter-gated ion-channel transmembrane" evidence="18">
    <location>
        <begin position="381"/>
        <end position="461"/>
    </location>
</feature>
<dbReference type="CDD" id="cd18997">
    <property type="entry name" value="LGIC_ECD_nAChR"/>
    <property type="match status" value="1"/>
</dbReference>
<keyword evidence="9" id="KW-1015">Disulfide bond</keyword>
<dbReference type="InterPro" id="IPR038050">
    <property type="entry name" value="Neuro_actylchol_rec"/>
</dbReference>
<dbReference type="InterPro" id="IPR006201">
    <property type="entry name" value="Neur_channel"/>
</dbReference>
<keyword evidence="20" id="KW-1185">Reference proteome</keyword>
<feature type="transmembrane region" description="Helical" evidence="15">
    <location>
        <begin position="295"/>
        <end position="314"/>
    </location>
</feature>
<keyword evidence="13 15" id="KW-0407">Ion channel</keyword>
<dbReference type="SUPFAM" id="SSF63712">
    <property type="entry name" value="Nicotinic receptor ligand binding domain-like"/>
    <property type="match status" value="1"/>
</dbReference>
<evidence type="ECO:0000256" key="13">
    <source>
        <dbReference type="ARBA" id="ARBA00023303"/>
    </source>
</evidence>
<dbReference type="PRINTS" id="PR00254">
    <property type="entry name" value="NICOTINICR"/>
</dbReference>
<dbReference type="InterPro" id="IPR006029">
    <property type="entry name" value="Neurotrans-gated_channel_TM"/>
</dbReference>
<evidence type="ECO:0000256" key="8">
    <source>
        <dbReference type="ARBA" id="ARBA00023136"/>
    </source>
</evidence>
<dbReference type="PANTHER" id="PTHR18945">
    <property type="entry name" value="NEUROTRANSMITTER GATED ION CHANNEL"/>
    <property type="match status" value="1"/>
</dbReference>
<dbReference type="GO" id="GO:0004888">
    <property type="term" value="F:transmembrane signaling receptor activity"/>
    <property type="evidence" value="ECO:0007669"/>
    <property type="project" value="InterPro"/>
</dbReference>
<evidence type="ECO:0000313" key="19">
    <source>
        <dbReference type="EMBL" id="CAH3129690.1"/>
    </source>
</evidence>
<dbReference type="Proteomes" id="UP001159428">
    <property type="component" value="Unassembled WGS sequence"/>
</dbReference>
<keyword evidence="7 15" id="KW-0406">Ion transport</keyword>
<reference evidence="19 20" key="1">
    <citation type="submission" date="2022-05" db="EMBL/GenBank/DDBJ databases">
        <authorList>
            <consortium name="Genoscope - CEA"/>
            <person name="William W."/>
        </authorList>
    </citation>
    <scope>NUCLEOTIDE SEQUENCE [LARGE SCALE GENOMIC DNA]</scope>
</reference>
<evidence type="ECO:0000256" key="6">
    <source>
        <dbReference type="ARBA" id="ARBA00023018"/>
    </source>
</evidence>
<keyword evidence="12" id="KW-1071">Ligand-gated ion channel</keyword>
<evidence type="ECO:0000256" key="1">
    <source>
        <dbReference type="ARBA" id="ARBA00009237"/>
    </source>
</evidence>
<dbReference type="FunFam" id="2.70.170.10:FF:000016">
    <property type="entry name" value="Nicotinic acetylcholine receptor subunit"/>
    <property type="match status" value="1"/>
</dbReference>
<dbReference type="PROSITE" id="PS00236">
    <property type="entry name" value="NEUROTR_ION_CHANNEL"/>
    <property type="match status" value="1"/>
</dbReference>
<dbReference type="InterPro" id="IPR018000">
    <property type="entry name" value="Neurotransmitter_ion_chnl_CS"/>
</dbReference>
<evidence type="ECO:0000256" key="12">
    <source>
        <dbReference type="ARBA" id="ARBA00023286"/>
    </source>
</evidence>
<dbReference type="Gene3D" id="2.70.170.10">
    <property type="entry name" value="Neurotransmitter-gated ion-channel ligand-binding domain"/>
    <property type="match status" value="1"/>
</dbReference>
<dbReference type="Pfam" id="PF02932">
    <property type="entry name" value="Neur_chan_memb"/>
    <property type="match status" value="2"/>
</dbReference>
<keyword evidence="2 15" id="KW-0813">Transport</keyword>
<evidence type="ECO:0000259" key="18">
    <source>
        <dbReference type="Pfam" id="PF02932"/>
    </source>
</evidence>
<dbReference type="GO" id="GO:0045211">
    <property type="term" value="C:postsynaptic membrane"/>
    <property type="evidence" value="ECO:0007669"/>
    <property type="project" value="InterPro"/>
</dbReference>
<evidence type="ECO:0000256" key="14">
    <source>
        <dbReference type="ARBA" id="ARBA00034099"/>
    </source>
</evidence>
<feature type="region of interest" description="Disordered" evidence="16">
    <location>
        <begin position="381"/>
        <end position="409"/>
    </location>
</feature>
<name>A0AAU9WXM8_9CNID</name>
<feature type="transmembrane region" description="Helical" evidence="15">
    <location>
        <begin position="444"/>
        <end position="462"/>
    </location>
</feature>
<evidence type="ECO:0000256" key="10">
    <source>
        <dbReference type="ARBA" id="ARBA00023170"/>
    </source>
</evidence>
<evidence type="ECO:0000256" key="16">
    <source>
        <dbReference type="SAM" id="MobiDB-lite"/>
    </source>
</evidence>
<dbReference type="InterPro" id="IPR036719">
    <property type="entry name" value="Neuro-gated_channel_TM_sf"/>
</dbReference>
<evidence type="ECO:0000256" key="5">
    <source>
        <dbReference type="ARBA" id="ARBA00022989"/>
    </source>
</evidence>
<dbReference type="InterPro" id="IPR036734">
    <property type="entry name" value="Neur_chan_lig-bd_sf"/>
</dbReference>
<evidence type="ECO:0000256" key="15">
    <source>
        <dbReference type="RuleBase" id="RU000687"/>
    </source>
</evidence>
<protein>
    <submittedName>
        <fullName evidence="19">Uncharacterized protein</fullName>
    </submittedName>
</protein>
<dbReference type="FunFam" id="1.20.58.390:FF:000043">
    <property type="entry name" value="AcetylCholine Receptor"/>
    <property type="match status" value="1"/>
</dbReference>
<evidence type="ECO:0000256" key="7">
    <source>
        <dbReference type="ARBA" id="ARBA00023065"/>
    </source>
</evidence>
<feature type="transmembrane region" description="Helical" evidence="15">
    <location>
        <begin position="326"/>
        <end position="349"/>
    </location>
</feature>
<organism evidence="19 20">
    <name type="scientific">Pocillopora meandrina</name>
    <dbReference type="NCBI Taxonomy" id="46732"/>
    <lineage>
        <taxon>Eukaryota</taxon>
        <taxon>Metazoa</taxon>
        <taxon>Cnidaria</taxon>
        <taxon>Anthozoa</taxon>
        <taxon>Hexacorallia</taxon>
        <taxon>Scleractinia</taxon>
        <taxon>Astrocoeniina</taxon>
        <taxon>Pocilloporidae</taxon>
        <taxon>Pocillopora</taxon>
    </lineage>
</organism>
<keyword evidence="6" id="KW-0770">Synapse</keyword>
<evidence type="ECO:0000256" key="9">
    <source>
        <dbReference type="ARBA" id="ARBA00023157"/>
    </source>
</evidence>
<feature type="compositionally biased region" description="Polar residues" evidence="16">
    <location>
        <begin position="381"/>
        <end position="393"/>
    </location>
</feature>
<evidence type="ECO:0000259" key="17">
    <source>
        <dbReference type="Pfam" id="PF02931"/>
    </source>
</evidence>
<dbReference type="Pfam" id="PF02931">
    <property type="entry name" value="Neur_chan_LBD"/>
    <property type="match status" value="1"/>
</dbReference>
<sequence length="465" mass="54031">MEEMHSYIRADMLEKRSDKEFNSLYNLKLTNSKSVFKILTTNCVTATLGTPEQRLRHNLSQDYHPNVRPVLTPNDIINVTFSFRFSRIVSLDIKNQVLTTDAWIVQSWKNPYLKWDESAYEGLHTLHMSPQDVWVPDTVLYNNADEDVTLSGFKEKFKTYVMVYSDGTNKWMSPATFKSSCDMRVKFYPFDKQECKLTFGSWTYDSRLLRMINPAGKYSHSEKFIESGDWTLEDVTIETVDEDFDCCDYPFSNIIYSFHFRRKTLYHILYQILPCVVIILLVILNFIIPPDSGERISFCITILLSMSVYLLILADSLPETSDDVAILGLYYMSTIFLIGFSLVGTVVVLRCHFAERKPSASLVKFAKFVLRRNERKRTNNTVFVRSKSPSNPQETEENEVKRAENTQGADESALQYVVNTMKEKREQCEWKDSWREIAEAMDRLLLVIFLILGISTTIAIWIRKP</sequence>